<feature type="region of interest" description="Disordered" evidence="1">
    <location>
        <begin position="159"/>
        <end position="180"/>
    </location>
</feature>
<evidence type="ECO:0000256" key="2">
    <source>
        <dbReference type="SAM" id="Phobius"/>
    </source>
</evidence>
<dbReference type="EMBL" id="JAAXPJ010000016">
    <property type="protein sequence ID" value="NKZ15045.1"/>
    <property type="molecule type" value="Genomic_DNA"/>
</dbReference>
<feature type="transmembrane region" description="Helical" evidence="2">
    <location>
        <begin position="134"/>
        <end position="156"/>
    </location>
</feature>
<evidence type="ECO:0000256" key="1">
    <source>
        <dbReference type="SAM" id="MobiDB-lite"/>
    </source>
</evidence>
<keyword evidence="2" id="KW-0472">Membrane</keyword>
<accession>A0A7X6MUA0</accession>
<dbReference type="AlphaFoldDB" id="A0A7X6MUA0"/>
<feature type="compositionally biased region" description="Low complexity" evidence="1">
    <location>
        <begin position="16"/>
        <end position="32"/>
    </location>
</feature>
<keyword evidence="2" id="KW-0812">Transmembrane</keyword>
<gene>
    <name evidence="3" type="ORF">HGA11_29155</name>
</gene>
<feature type="region of interest" description="Disordered" evidence="1">
    <location>
        <begin position="1"/>
        <end position="126"/>
    </location>
</feature>
<evidence type="ECO:0008006" key="5">
    <source>
        <dbReference type="Google" id="ProtNLM"/>
    </source>
</evidence>
<dbReference type="Proteomes" id="UP000518188">
    <property type="component" value="Unassembled WGS sequence"/>
</dbReference>
<reference evidence="3 4" key="1">
    <citation type="submission" date="2020-04" db="EMBL/GenBank/DDBJ databases">
        <title>MicrobeNet Type strains.</title>
        <authorList>
            <person name="Nicholson A.C."/>
        </authorList>
    </citation>
    <scope>NUCLEOTIDE SEQUENCE [LARGE SCALE GENOMIC DNA]</scope>
    <source>
        <strain evidence="3 4">ATCC 700731</strain>
    </source>
</reference>
<feature type="compositionally biased region" description="Low complexity" evidence="1">
    <location>
        <begin position="40"/>
        <end position="65"/>
    </location>
</feature>
<dbReference type="RefSeq" id="WP_044517501.1">
    <property type="nucleotide sequence ID" value="NZ_HG322951.1"/>
</dbReference>
<protein>
    <recommendedName>
        <fullName evidence="5">DUF4878 domain-containing protein</fullName>
    </recommendedName>
</protein>
<comment type="caution">
    <text evidence="3">The sequence shown here is derived from an EMBL/GenBank/DDBJ whole genome shotgun (WGS) entry which is preliminary data.</text>
</comment>
<evidence type="ECO:0000313" key="4">
    <source>
        <dbReference type="Proteomes" id="UP000518188"/>
    </source>
</evidence>
<proteinExistence type="predicted"/>
<feature type="compositionally biased region" description="Low complexity" evidence="1">
    <location>
        <begin position="104"/>
        <end position="120"/>
    </location>
</feature>
<evidence type="ECO:0000313" key="3">
    <source>
        <dbReference type="EMBL" id="NKZ15045.1"/>
    </source>
</evidence>
<name>A0A7X6MUA0_9MYCO</name>
<keyword evidence="2" id="KW-1133">Transmembrane helix</keyword>
<organism evidence="3 4">
    <name type="scientific">Mycolicibacterium septicum DSM 44393</name>
    <dbReference type="NCBI Taxonomy" id="1341646"/>
    <lineage>
        <taxon>Bacteria</taxon>
        <taxon>Bacillati</taxon>
        <taxon>Actinomycetota</taxon>
        <taxon>Actinomycetes</taxon>
        <taxon>Mycobacteriales</taxon>
        <taxon>Mycobacteriaceae</taxon>
        <taxon>Mycolicibacterium</taxon>
    </lineage>
</organism>
<feature type="compositionally biased region" description="Low complexity" evidence="1">
    <location>
        <begin position="169"/>
        <end position="179"/>
    </location>
</feature>
<feature type="compositionally biased region" description="Low complexity" evidence="1">
    <location>
        <begin position="73"/>
        <end position="96"/>
    </location>
</feature>
<sequence>MTYPPSNPPTPPSGSPEPWQQQYQPGGPQGYPNTGANPEQPYGSPYGAPQQPQQPYGSPYGAPQQPEQPYGSPYGAPQQPYGAPQQPQSPYGAPYGAPQPPYGSPYGAQQPYGAPQQPYGYPAPQPPKSGNGKWLAIAGAVLAVVILVGGVAIFALSGDSKDSRTNAGSSQSSSESAAEQEVRDFLDEVMSSSSDLNEALPYFCQADQDLFDKIGGLDAIDIPKTTDSSGTAEITKITVNGSKAVVDISSSAGPGKLYLRKESGSWKICMSDMPGMPSMP</sequence>
<feature type="compositionally biased region" description="Pro residues" evidence="1">
    <location>
        <begin position="1"/>
        <end position="15"/>
    </location>
</feature>